<evidence type="ECO:0000256" key="2">
    <source>
        <dbReference type="ARBA" id="ARBA00023043"/>
    </source>
</evidence>
<feature type="domain" description="NACHT" evidence="4">
    <location>
        <begin position="417"/>
        <end position="563"/>
    </location>
</feature>
<gene>
    <name evidence="5" type="ORF">HZS61_017806</name>
</gene>
<dbReference type="InterPro" id="IPR051165">
    <property type="entry name" value="Multifunctional_ANK_Repeat"/>
</dbReference>
<feature type="repeat" description="ANK" evidence="3">
    <location>
        <begin position="1243"/>
        <end position="1267"/>
    </location>
</feature>
<dbReference type="Gene3D" id="1.25.40.20">
    <property type="entry name" value="Ankyrin repeat-containing domain"/>
    <property type="match status" value="3"/>
</dbReference>
<accession>A0A8H6GJE3</accession>
<dbReference type="Pfam" id="PF12796">
    <property type="entry name" value="Ank_2"/>
    <property type="match status" value="4"/>
</dbReference>
<feature type="repeat" description="ANK" evidence="3">
    <location>
        <begin position="873"/>
        <end position="897"/>
    </location>
</feature>
<feature type="repeat" description="ANK" evidence="3">
    <location>
        <begin position="839"/>
        <end position="863"/>
    </location>
</feature>
<dbReference type="SMART" id="SM00248">
    <property type="entry name" value="ANK"/>
    <property type="match status" value="12"/>
</dbReference>
<dbReference type="InterPro" id="IPR036770">
    <property type="entry name" value="Ankyrin_rpt-contain_sf"/>
</dbReference>
<proteinExistence type="predicted"/>
<dbReference type="Proteomes" id="UP000593570">
    <property type="component" value="Unassembled WGS sequence"/>
</dbReference>
<dbReference type="SUPFAM" id="SSF48403">
    <property type="entry name" value="Ankyrin repeat"/>
    <property type="match status" value="2"/>
</dbReference>
<dbReference type="PANTHER" id="PTHR24123">
    <property type="entry name" value="ANKYRIN REPEAT-CONTAINING"/>
    <property type="match status" value="1"/>
</dbReference>
<evidence type="ECO:0000313" key="6">
    <source>
        <dbReference type="Proteomes" id="UP000593570"/>
    </source>
</evidence>
<dbReference type="InterPro" id="IPR027417">
    <property type="entry name" value="P-loop_NTPase"/>
</dbReference>
<dbReference type="PROSITE" id="PS50297">
    <property type="entry name" value="ANK_REP_REGION"/>
    <property type="match status" value="6"/>
</dbReference>
<feature type="repeat" description="ANK" evidence="3">
    <location>
        <begin position="1074"/>
        <end position="1107"/>
    </location>
</feature>
<dbReference type="SUPFAM" id="SSF53474">
    <property type="entry name" value="alpha/beta-Hydrolases"/>
    <property type="match status" value="1"/>
</dbReference>
<protein>
    <recommendedName>
        <fullName evidence="4">NACHT domain-containing protein</fullName>
    </recommendedName>
</protein>
<dbReference type="Gene3D" id="3.40.50.1820">
    <property type="entry name" value="alpha/beta hydrolase"/>
    <property type="match status" value="1"/>
</dbReference>
<organism evidence="5 6">
    <name type="scientific">Fusarium oxysporum f. sp. conglutinans</name>
    <dbReference type="NCBI Taxonomy" id="100902"/>
    <lineage>
        <taxon>Eukaryota</taxon>
        <taxon>Fungi</taxon>
        <taxon>Dikarya</taxon>
        <taxon>Ascomycota</taxon>
        <taxon>Pezizomycotina</taxon>
        <taxon>Sordariomycetes</taxon>
        <taxon>Hypocreomycetidae</taxon>
        <taxon>Hypocreales</taxon>
        <taxon>Nectriaceae</taxon>
        <taxon>Fusarium</taxon>
        <taxon>Fusarium oxysporum species complex</taxon>
    </lineage>
</organism>
<evidence type="ECO:0000256" key="1">
    <source>
        <dbReference type="ARBA" id="ARBA00022737"/>
    </source>
</evidence>
<dbReference type="Pfam" id="PF24883">
    <property type="entry name" value="NPHP3_N"/>
    <property type="match status" value="1"/>
</dbReference>
<dbReference type="InterPro" id="IPR007111">
    <property type="entry name" value="NACHT_NTPase"/>
</dbReference>
<dbReference type="EMBL" id="JACDXP010000009">
    <property type="protein sequence ID" value="KAF6519432.1"/>
    <property type="molecule type" value="Genomic_DNA"/>
</dbReference>
<feature type="repeat" description="ANK" evidence="3">
    <location>
        <begin position="1209"/>
        <end position="1242"/>
    </location>
</feature>
<evidence type="ECO:0000256" key="3">
    <source>
        <dbReference type="PROSITE-ProRule" id="PRU00023"/>
    </source>
</evidence>
<keyword evidence="1" id="KW-0677">Repeat</keyword>
<name>A0A8H6GJE3_FUSOX</name>
<comment type="caution">
    <text evidence="5">The sequence shown here is derived from an EMBL/GenBank/DDBJ whole genome shotgun (WGS) entry which is preliminary data.</text>
</comment>
<evidence type="ECO:0000259" key="4">
    <source>
        <dbReference type="PROSITE" id="PS50837"/>
    </source>
</evidence>
<evidence type="ECO:0000313" key="5">
    <source>
        <dbReference type="EMBL" id="KAF6519432.1"/>
    </source>
</evidence>
<keyword evidence="2 3" id="KW-0040">ANK repeat</keyword>
<dbReference type="Pfam" id="PF22939">
    <property type="entry name" value="WHD_GPIID"/>
    <property type="match status" value="1"/>
</dbReference>
<dbReference type="SUPFAM" id="SSF52540">
    <property type="entry name" value="P-loop containing nucleoside triphosphate hydrolases"/>
    <property type="match status" value="1"/>
</dbReference>
<dbReference type="InterPro" id="IPR002110">
    <property type="entry name" value="Ankyrin_rpt"/>
</dbReference>
<dbReference type="PANTHER" id="PTHR24123:SF33">
    <property type="entry name" value="PROTEIN HOS4"/>
    <property type="match status" value="1"/>
</dbReference>
<reference evidence="5 6" key="1">
    <citation type="journal article" date="2020" name="bioRxiv">
        <title>A chromosome-scale genome assembly for the Fusarium oxysporum strain Fo5176 to establish a model Arabidopsis-fungal pathosystem.</title>
        <authorList>
            <person name="Fokkens L."/>
            <person name="Guo L."/>
            <person name="Dora S."/>
            <person name="Wang B."/>
            <person name="Ye K."/>
            <person name="Sanchez-Rodriguez C."/>
            <person name="Croll D."/>
        </authorList>
    </citation>
    <scope>NUCLEOTIDE SEQUENCE [LARGE SCALE GENOMIC DNA]</scope>
    <source>
        <strain evidence="5 6">Fo5176</strain>
    </source>
</reference>
<dbReference type="Gene3D" id="3.40.50.300">
    <property type="entry name" value="P-loop containing nucleotide triphosphate hydrolases"/>
    <property type="match status" value="1"/>
</dbReference>
<dbReference type="InterPro" id="IPR029058">
    <property type="entry name" value="AB_hydrolase_fold"/>
</dbReference>
<dbReference type="InterPro" id="IPR031353">
    <property type="entry name" value="NACHT_sigma"/>
</dbReference>
<sequence>MVAAAEPARNEFPDGVKIWHSPEDAELDICFIHGLSGNRDKTWTAPGQPNPWPAELLPSRLAKARLLTYGYDAYVLKKSVSSTNRLIDHANNLLHDLTAERVSSDAINRPLVFIVHSFGGIICKTALIISRQSPESHLRQVYNDTKGIAFLGTPHRGSWAADWAKIPAWALGQVKSTNRNILDVLQINNQYLEFIQTSFLSMIHDLLETGRPLQITCFFEELPIPGVGTIVSKESASLEGYSAFSIHANHSDMVKFGSASENGLKRLLGELVRWDAMLGTGDSTVSPVAELESDGKTPNVTPSLQTTTGHIFNSDSSRDDTPISTWGNGFNVSGGTQYNNIGSGNQFLGSQFHGDVNFVGGNGDSGKEGRKAQVLKRLATSPYRDRKDRNPSAVQGTCEWFISHHLYHEWLGQEASKILWVSADPGCGKSVLVKHLIDSIIQTTDSRIISYFFFKDDFTDQKSLLSAFSCILQQLFLQDTTLLSDEILLQFDANGQWIIGSFVDLWQILIKVAASNSDKEIICLIDAVDECNEHERNHFFKALCELYGSKKSPNLKFLITSRPYREIGMGFKPLENLNLPVIYLSGESDAEMRKIVKEIDIAIRQRVSSIGVQQKLTDDEQGILVTRLLCVRNRTYLWAHLTLDLIQRQLDINKEKIIDITSHLPQDVNEAYERILCRTFSTEKATRMLHLILAAKRPLTLGEMIVALEIQQHHQSIDDIELEPEDRFRDKIRDICGLVTVNESRIFLLHQTVKEFLISMDHSEPASPSSLSWKHSILANDPNMTLTSVCVWCLLLNHPRKDQYTAVPLPSTHTKKNAHSGIIKLLLEHKADVNTRDKTGMTPLHFATRYGQFEIAKLILQTGCADVNIPDLAGLTPLHLAARWKQDDIAQLILRTGMANVTARVNDQGPVYSWVIRYNSCSTLKLMLDLYDDPSSFQDYTMAILETDWDWSDKLEVMVSSRKVDMNVSDTHGETVLHKAVIKRSYKMIRELLASGKAPINSRNSRGLTPLAQACLIMDLDIVSAFLETDLWDLNIADSYGNTPLHHAIQARSIPITSALIATGKAGVAMKNKDGRTPLSLACLDGNTSLVKYLLDNSQADINTQDIYGRTPVHNSIWMEDVDMLRLILQTGRAKLNVVDKFQCTPLLLAAYQSKWHMGSLLLNYKQAVNMKGQKGRTAIFWAIIQGQTEIVRQLISLEQTNLAVRDEEGFTPLSHAAQQGNEEIIRVLLGKPGIDVDAKDNAGMTALGHAAKQGHLGAVELLLNEGKANSWIKDKEGRTPLALASAEGHFKVVQRILF</sequence>
<dbReference type="Pfam" id="PF17106">
    <property type="entry name" value="NACHT_sigma"/>
    <property type="match status" value="1"/>
</dbReference>
<dbReference type="PROSITE" id="PS50837">
    <property type="entry name" value="NACHT"/>
    <property type="match status" value="1"/>
</dbReference>
<dbReference type="PROSITE" id="PS50088">
    <property type="entry name" value="ANK_REPEAT"/>
    <property type="match status" value="6"/>
</dbReference>
<dbReference type="InterPro" id="IPR056884">
    <property type="entry name" value="NPHP3-like_N"/>
</dbReference>
<dbReference type="Pfam" id="PF00023">
    <property type="entry name" value="Ank"/>
    <property type="match status" value="1"/>
</dbReference>
<dbReference type="InterPro" id="IPR054471">
    <property type="entry name" value="GPIID_WHD"/>
</dbReference>
<feature type="repeat" description="ANK" evidence="3">
    <location>
        <begin position="1277"/>
        <end position="1299"/>
    </location>
</feature>